<organism evidence="1 2">
    <name type="scientific">Butyrivibrio proteoclasticus (strain ATCC 51982 / DSM 14932 / B316)</name>
    <name type="common">Clostridium proteoclasticum</name>
    <dbReference type="NCBI Taxonomy" id="515622"/>
    <lineage>
        <taxon>Bacteria</taxon>
        <taxon>Bacillati</taxon>
        <taxon>Bacillota</taxon>
        <taxon>Clostridia</taxon>
        <taxon>Lachnospirales</taxon>
        <taxon>Lachnospiraceae</taxon>
        <taxon>Butyrivibrio</taxon>
    </lineage>
</organism>
<sequence>MTTTFFDNDFYNEYFDEPDRICTNSSDGAVFAGYDDEEGNTTWYNKNGTIEGTYATQDDWC</sequence>
<evidence type="ECO:0000313" key="1">
    <source>
        <dbReference type="EMBL" id="ADL36528.1"/>
    </source>
</evidence>
<keyword evidence="1" id="KW-0614">Plasmid</keyword>
<accession>E0S546</accession>
<dbReference type="AlphaFoldDB" id="E0S546"/>
<keyword evidence="2" id="KW-1185">Reference proteome</keyword>
<reference evidence="1 2" key="1">
    <citation type="journal article" date="2010" name="PLoS ONE">
        <title>The glycobiome of the rumen bacterium Butyrivibrio proteoclasticus B316(T) highlights adaptation to a polysaccharide-rich environment.</title>
        <authorList>
            <person name="Kelly W.J."/>
            <person name="Leahy S.C."/>
            <person name="Altermann E."/>
            <person name="Yeoman C.J."/>
            <person name="Dunne J.C."/>
            <person name="Kong Z."/>
            <person name="Pacheco D.M."/>
            <person name="Li D."/>
            <person name="Noel S.J."/>
            <person name="Moon C.D."/>
            <person name="Cookson A.L."/>
            <person name="Attwood G.T."/>
        </authorList>
    </citation>
    <scope>NUCLEOTIDE SEQUENCE [LARGE SCALE GENOMIC DNA]</scope>
    <source>
        <strain evidence="2">ATCC 51982 / DSM 14932 / B316</strain>
        <plasmid evidence="2">Plasmid pCY186</plasmid>
    </source>
</reference>
<dbReference type="Proteomes" id="UP000001299">
    <property type="component" value="Plasmid pCY186"/>
</dbReference>
<protein>
    <submittedName>
        <fullName evidence="1">Uncharacterized protein</fullName>
    </submittedName>
</protein>
<geneLocation type="plasmid" evidence="1 2">
    <name>pCY186</name>
</geneLocation>
<gene>
    <name evidence="1" type="ordered locus">bpr_IV164</name>
</gene>
<dbReference type="HOGENOM" id="CLU_2913710_0_0_9"/>
<dbReference type="EMBL" id="CP001813">
    <property type="protein sequence ID" value="ADL36528.1"/>
    <property type="molecule type" value="Genomic_DNA"/>
</dbReference>
<dbReference type="KEGG" id="bpb:bpr_IV164"/>
<name>E0S546_BUTPB</name>
<evidence type="ECO:0000313" key="2">
    <source>
        <dbReference type="Proteomes" id="UP000001299"/>
    </source>
</evidence>
<dbReference type="RefSeq" id="WP_013283176.1">
    <property type="nucleotide sequence ID" value="NC_014390.1"/>
</dbReference>
<proteinExistence type="predicted"/>